<reference evidence="4" key="1">
    <citation type="journal article" date="2018" name="Nat. Microbiol.">
        <title>Leveraging single-cell genomics to expand the fungal tree of life.</title>
        <authorList>
            <person name="Ahrendt S.R."/>
            <person name="Quandt C.A."/>
            <person name="Ciobanu D."/>
            <person name="Clum A."/>
            <person name="Salamov A."/>
            <person name="Andreopoulos B."/>
            <person name="Cheng J.F."/>
            <person name="Woyke T."/>
            <person name="Pelin A."/>
            <person name="Henrissat B."/>
            <person name="Reynolds N.K."/>
            <person name="Benny G.L."/>
            <person name="Smith M.E."/>
            <person name="James T.Y."/>
            <person name="Grigoriev I.V."/>
        </authorList>
    </citation>
    <scope>NUCLEOTIDE SEQUENCE [LARGE SCALE GENOMIC DNA]</scope>
    <source>
        <strain evidence="4">RSA 1356</strain>
    </source>
</reference>
<evidence type="ECO:0000256" key="1">
    <source>
        <dbReference type="ARBA" id="ARBA00005536"/>
    </source>
</evidence>
<dbReference type="PANTHER" id="PTHR12161:SF5">
    <property type="entry name" value="IST1 HOMOLOG"/>
    <property type="match status" value="1"/>
</dbReference>
<dbReference type="OrthoDB" id="29853at2759"/>
<evidence type="ECO:0000256" key="2">
    <source>
        <dbReference type="SAM" id="MobiDB-lite"/>
    </source>
</evidence>
<dbReference type="EMBL" id="KZ992424">
    <property type="protein sequence ID" value="RKP11182.1"/>
    <property type="molecule type" value="Genomic_DNA"/>
</dbReference>
<dbReference type="AlphaFoldDB" id="A0A4P9XYJ3"/>
<dbReference type="STRING" id="78915.A0A4P9XYJ3"/>
<evidence type="ECO:0000313" key="4">
    <source>
        <dbReference type="Proteomes" id="UP000271241"/>
    </source>
</evidence>
<organism evidence="3 4">
    <name type="scientific">Thamnocephalis sphaerospora</name>
    <dbReference type="NCBI Taxonomy" id="78915"/>
    <lineage>
        <taxon>Eukaryota</taxon>
        <taxon>Fungi</taxon>
        <taxon>Fungi incertae sedis</taxon>
        <taxon>Zoopagomycota</taxon>
        <taxon>Zoopagomycotina</taxon>
        <taxon>Zoopagomycetes</taxon>
        <taxon>Zoopagales</taxon>
        <taxon>Sigmoideomycetaceae</taxon>
        <taxon>Thamnocephalis</taxon>
    </lineage>
</organism>
<dbReference type="Pfam" id="PF03398">
    <property type="entry name" value="Ist1"/>
    <property type="match status" value="1"/>
</dbReference>
<dbReference type="Gene3D" id="1.20.1260.60">
    <property type="entry name" value="Vacuolar protein sorting-associated protein Ist1"/>
    <property type="match status" value="1"/>
</dbReference>
<dbReference type="GO" id="GO:0015031">
    <property type="term" value="P:protein transport"/>
    <property type="evidence" value="ECO:0007669"/>
    <property type="project" value="InterPro"/>
</dbReference>
<sequence>MVPFNPTRTKVQLKLAVNRLKLLQAKKTAINQQLRHEVAELLRQQKDESARIRTEHIIREDYSVEALEQVELYCELLLVRFGLLETINPGKTCDPGVEEAVLAVLYAAGRVDGIKELLVLRDLLTPCFGRDYVTAAMENRDHNVNERLVERLRVNTPEDYLVNRYLEEIALSYRVSWSPPDAEGSDDLDELGSEDDERGAGGGHRVSEQSTDKHECVKCAAREKEVKKQSTQPASSATASSAASTVGVASKPDAEADGLPTLVDLAARLEALKRH</sequence>
<evidence type="ECO:0000313" key="3">
    <source>
        <dbReference type="EMBL" id="RKP11182.1"/>
    </source>
</evidence>
<dbReference type="InterPro" id="IPR042277">
    <property type="entry name" value="IST1-like"/>
</dbReference>
<accession>A0A4P9XYJ3</accession>
<dbReference type="Proteomes" id="UP000271241">
    <property type="component" value="Unassembled WGS sequence"/>
</dbReference>
<keyword evidence="4" id="KW-1185">Reference proteome</keyword>
<feature type="compositionally biased region" description="Basic and acidic residues" evidence="2">
    <location>
        <begin position="205"/>
        <end position="228"/>
    </location>
</feature>
<feature type="compositionally biased region" description="Low complexity" evidence="2">
    <location>
        <begin position="234"/>
        <end position="250"/>
    </location>
</feature>
<proteinExistence type="inferred from homology"/>
<dbReference type="FunFam" id="1.20.1260.60:FF:000002">
    <property type="entry name" value="Vacuolar protein sorting-associated protein IST1"/>
    <property type="match status" value="1"/>
</dbReference>
<dbReference type="PANTHER" id="PTHR12161">
    <property type="entry name" value="IST1 FAMILY MEMBER"/>
    <property type="match status" value="1"/>
</dbReference>
<gene>
    <name evidence="3" type="ORF">THASP1DRAFT_27018</name>
</gene>
<dbReference type="InterPro" id="IPR005061">
    <property type="entry name" value="Ist1"/>
</dbReference>
<name>A0A4P9XYJ3_9FUNG</name>
<feature type="compositionally biased region" description="Acidic residues" evidence="2">
    <location>
        <begin position="183"/>
        <end position="197"/>
    </location>
</feature>
<comment type="similarity">
    <text evidence="1">Belongs to the IST1 family.</text>
</comment>
<protein>
    <submittedName>
        <fullName evidence="3">Regulator of Vps4 activity in the MVB pathway-domain-containing protein</fullName>
    </submittedName>
</protein>
<feature type="region of interest" description="Disordered" evidence="2">
    <location>
        <begin position="180"/>
        <end position="259"/>
    </location>
</feature>